<comment type="caution">
    <text evidence="1">The sequence shown here is derived from an EMBL/GenBank/DDBJ whole genome shotgun (WGS) entry which is preliminary data.</text>
</comment>
<dbReference type="EMBL" id="MGAF01000019">
    <property type="protein sequence ID" value="OGK41342.1"/>
    <property type="molecule type" value="Genomic_DNA"/>
</dbReference>
<proteinExistence type="predicted"/>
<dbReference type="Proteomes" id="UP000179270">
    <property type="component" value="Unassembled WGS sequence"/>
</dbReference>
<evidence type="ECO:0000313" key="2">
    <source>
        <dbReference type="Proteomes" id="UP000179270"/>
    </source>
</evidence>
<name>A0A1F7IDA2_9BACT</name>
<sequence>METEIALSCCGKMGALAFLFYGGFIIGQEIRGREDGYPGQGLEMHEHIMRTLKEIFLRNNPPKK</sequence>
<dbReference type="AlphaFoldDB" id="A0A1F7IDA2"/>
<gene>
    <name evidence="1" type="ORF">A3A74_03350</name>
</gene>
<reference evidence="1 2" key="1">
    <citation type="journal article" date="2016" name="Nat. Commun.">
        <title>Thousands of microbial genomes shed light on interconnected biogeochemical processes in an aquifer system.</title>
        <authorList>
            <person name="Anantharaman K."/>
            <person name="Brown C.T."/>
            <person name="Hug L.A."/>
            <person name="Sharon I."/>
            <person name="Castelle C.J."/>
            <person name="Probst A.J."/>
            <person name="Thomas B.C."/>
            <person name="Singh A."/>
            <person name="Wilkins M.J."/>
            <person name="Karaoz U."/>
            <person name="Brodie E.L."/>
            <person name="Williams K.H."/>
            <person name="Hubbard S.S."/>
            <person name="Banfield J.F."/>
        </authorList>
    </citation>
    <scope>NUCLEOTIDE SEQUENCE [LARGE SCALE GENOMIC DNA]</scope>
</reference>
<protein>
    <submittedName>
        <fullName evidence="1">Uncharacterized protein</fullName>
    </submittedName>
</protein>
<evidence type="ECO:0000313" key="1">
    <source>
        <dbReference type="EMBL" id="OGK41342.1"/>
    </source>
</evidence>
<organism evidence="1 2">
    <name type="scientific">Candidatus Roizmanbacteria bacterium RIFCSPLOWO2_01_FULL_35_13</name>
    <dbReference type="NCBI Taxonomy" id="1802055"/>
    <lineage>
        <taxon>Bacteria</taxon>
        <taxon>Candidatus Roizmaniibacteriota</taxon>
    </lineage>
</organism>
<accession>A0A1F7IDA2</accession>